<name>A0ABT4MYY5_GORRU</name>
<dbReference type="RefSeq" id="WP_301572989.1">
    <property type="nucleotide sequence ID" value="NZ_JAPWIE010000006.1"/>
</dbReference>
<comment type="caution">
    <text evidence="2">The sequence shown here is derived from an EMBL/GenBank/DDBJ whole genome shotgun (WGS) entry which is preliminary data.</text>
</comment>
<evidence type="ECO:0000313" key="3">
    <source>
        <dbReference type="Proteomes" id="UP001067235"/>
    </source>
</evidence>
<evidence type="ECO:0000313" key="2">
    <source>
        <dbReference type="EMBL" id="MCZ4552201.1"/>
    </source>
</evidence>
<sequence length="415" mass="45129">MTVSIPQIRSWDLATLVSSADSADTGAQTFEDSALTVTNGLAGVDPNWDGDSRDQAAVRAAIESTNLTERATRWRAAATELRTAAQQLGLLKAEIVRLVDDAEAKSSVVGPVYSVADDSSVTVTAAFRAFYAETQGTGPGIGLVQEAERNAAQLQRQLKLLLANASMGAEYADWKISNALLGVTAEERPFHPTEAIPKPPKPKGPRIDADQDGSGPEGYDSVHPNFWDQLDLAGLKAGAFVGSDRASKAGMRESSMMLRHFLKNSGSPYTVDVDSMFSDMPGFKTLAEDQAARSLAQTRAMLPAEYEGPIVFEGNYGSDYGRFQPDLGSNPDWYMALHEYSFESSGVAVPSSNEDEFEVSYQTSVYDYYNWDTTDEHWYPQPSDLNDLHSAGWSQNFDVVGTSSKQTTTWPQPDS</sequence>
<organism evidence="2 3">
    <name type="scientific">Gordonia rubripertincta</name>
    <name type="common">Rhodococcus corallinus</name>
    <dbReference type="NCBI Taxonomy" id="36822"/>
    <lineage>
        <taxon>Bacteria</taxon>
        <taxon>Bacillati</taxon>
        <taxon>Actinomycetota</taxon>
        <taxon>Actinomycetes</taxon>
        <taxon>Mycobacteriales</taxon>
        <taxon>Gordoniaceae</taxon>
        <taxon>Gordonia</taxon>
    </lineage>
</organism>
<reference evidence="2" key="1">
    <citation type="submission" date="2022-12" db="EMBL/GenBank/DDBJ databases">
        <authorList>
            <person name="Krivoruchko A.V."/>
            <person name="Elkin A."/>
        </authorList>
    </citation>
    <scope>NUCLEOTIDE SEQUENCE</scope>
    <source>
        <strain evidence="2">IEGM 1388</strain>
    </source>
</reference>
<accession>A0ABT4MYY5</accession>
<protein>
    <submittedName>
        <fullName evidence="2">Uncharacterized protein</fullName>
    </submittedName>
</protein>
<evidence type="ECO:0000256" key="1">
    <source>
        <dbReference type="SAM" id="MobiDB-lite"/>
    </source>
</evidence>
<proteinExistence type="predicted"/>
<feature type="region of interest" description="Disordered" evidence="1">
    <location>
        <begin position="191"/>
        <end position="221"/>
    </location>
</feature>
<dbReference type="Proteomes" id="UP001067235">
    <property type="component" value="Unassembled WGS sequence"/>
</dbReference>
<keyword evidence="3" id="KW-1185">Reference proteome</keyword>
<gene>
    <name evidence="2" type="ORF">O4213_19565</name>
</gene>
<dbReference type="EMBL" id="JAPWIE010000006">
    <property type="protein sequence ID" value="MCZ4552201.1"/>
    <property type="molecule type" value="Genomic_DNA"/>
</dbReference>